<feature type="transmembrane region" description="Helical" evidence="2">
    <location>
        <begin position="164"/>
        <end position="190"/>
    </location>
</feature>
<keyword evidence="2" id="KW-0472">Membrane</keyword>
<feature type="transmembrane region" description="Helical" evidence="2">
    <location>
        <begin position="45"/>
        <end position="67"/>
    </location>
</feature>
<dbReference type="AlphaFoldDB" id="C9SI99"/>
<evidence type="ECO:0000256" key="1">
    <source>
        <dbReference type="SAM" id="MobiDB-lite"/>
    </source>
</evidence>
<evidence type="ECO:0000313" key="4">
    <source>
        <dbReference type="Proteomes" id="UP000008698"/>
    </source>
</evidence>
<accession>C9SI99</accession>
<evidence type="ECO:0000313" key="3">
    <source>
        <dbReference type="EMBL" id="EEY18672.1"/>
    </source>
</evidence>
<feature type="compositionally biased region" description="Polar residues" evidence="1">
    <location>
        <begin position="91"/>
        <end position="100"/>
    </location>
</feature>
<dbReference type="Proteomes" id="UP000008698">
    <property type="component" value="Unassembled WGS sequence"/>
</dbReference>
<gene>
    <name evidence="3" type="ORF">VDBG_04781</name>
</gene>
<sequence length="418" mass="45814">MAALPVGLFPKLGIFSGYSRLLRNGTRFLDYASTRGGSSTTVWDVSWGSVFPCANGAASAAVMRYFLGRSKERREVMPEKLAAMPVEAKAQTGSESLNDKSSSSRTASSTSHMSRFRTVDPVTPNKIPQRRYQVLNVFYFRRKSSARTLLGICIKLGDRTWFRILSFIALLGLSAFLGLIGAYGTAAVVVSSALSQAVAWNIKIQRPPGYLSNNEAHDACMLVASHQNATEWNLLIGDRGIVDTLLNKPMFLVPSGKGVDMAASWFWFANLVQLIAMTFVAGQKGWDGVALVLLLGLHWAVFNIFPRSGLVHSWLQTEGIDAVLKSYEFGGRMAMMGAIQAFSKSKITRWMDDIIVPHPRRDALLSCIEGKAVFGPEFSESDQKRTQSMAEASLAAAQVLERDFHPSRVLPIPPKAAV</sequence>
<dbReference type="EMBL" id="DS985218">
    <property type="protein sequence ID" value="EEY18672.1"/>
    <property type="molecule type" value="Genomic_DNA"/>
</dbReference>
<keyword evidence="2" id="KW-1133">Transmembrane helix</keyword>
<keyword evidence="4" id="KW-1185">Reference proteome</keyword>
<feature type="region of interest" description="Disordered" evidence="1">
    <location>
        <begin position="87"/>
        <end position="120"/>
    </location>
</feature>
<keyword evidence="2" id="KW-0812">Transmembrane</keyword>
<evidence type="ECO:0000256" key="2">
    <source>
        <dbReference type="SAM" id="Phobius"/>
    </source>
</evidence>
<name>C9SI99_VERA1</name>
<dbReference type="GeneID" id="9530394"/>
<proteinExistence type="predicted"/>
<dbReference type="OrthoDB" id="3527261at2759"/>
<reference evidence="4" key="1">
    <citation type="journal article" date="2011" name="PLoS Pathog.">
        <title>Comparative genomics yields insights into niche adaptation of plant vascular wilt pathogens.</title>
        <authorList>
            <person name="Klosterman S.J."/>
            <person name="Subbarao K.V."/>
            <person name="Kang S."/>
            <person name="Veronese P."/>
            <person name="Gold S.E."/>
            <person name="Thomma B.P.H.J."/>
            <person name="Chen Z."/>
            <person name="Henrissat B."/>
            <person name="Lee Y.-H."/>
            <person name="Park J."/>
            <person name="Garcia-Pedrajas M.D."/>
            <person name="Barbara D.J."/>
            <person name="Anchieta A."/>
            <person name="de Jonge R."/>
            <person name="Santhanam P."/>
            <person name="Maruthachalam K."/>
            <person name="Atallah Z."/>
            <person name="Amyotte S.G."/>
            <person name="Paz Z."/>
            <person name="Inderbitzin P."/>
            <person name="Hayes R.J."/>
            <person name="Heiman D.I."/>
            <person name="Young S."/>
            <person name="Zeng Q."/>
            <person name="Engels R."/>
            <person name="Galagan J."/>
            <person name="Cuomo C.A."/>
            <person name="Dobinson K.F."/>
            <person name="Ma L.-J."/>
        </authorList>
    </citation>
    <scope>NUCLEOTIDE SEQUENCE [LARGE SCALE GENOMIC DNA]</scope>
    <source>
        <strain evidence="4">VaMs.102 / ATCC MYA-4576 / FGSC 10136</strain>
    </source>
</reference>
<dbReference type="RefSeq" id="XP_003005175.1">
    <property type="nucleotide sequence ID" value="XM_003005129.1"/>
</dbReference>
<feature type="transmembrane region" description="Helical" evidence="2">
    <location>
        <begin position="288"/>
        <end position="305"/>
    </location>
</feature>
<dbReference type="KEGG" id="val:VDBG_04781"/>
<dbReference type="HOGENOM" id="CLU_634748_0_0_1"/>
<feature type="compositionally biased region" description="Low complexity" evidence="1">
    <location>
        <begin position="101"/>
        <end position="113"/>
    </location>
</feature>
<dbReference type="OMA" id="WDVKWGS"/>
<dbReference type="eggNOG" id="ENOG502SMNG">
    <property type="taxonomic scope" value="Eukaryota"/>
</dbReference>
<protein>
    <submittedName>
        <fullName evidence="3">Uncharacterized protein</fullName>
    </submittedName>
</protein>
<organism evidence="4">
    <name type="scientific">Verticillium alfalfae (strain VaMs.102 / ATCC MYA-4576 / FGSC 10136)</name>
    <name type="common">Verticillium wilt of alfalfa</name>
    <name type="synonym">Verticillium albo-atrum</name>
    <dbReference type="NCBI Taxonomy" id="526221"/>
    <lineage>
        <taxon>Eukaryota</taxon>
        <taxon>Fungi</taxon>
        <taxon>Dikarya</taxon>
        <taxon>Ascomycota</taxon>
        <taxon>Pezizomycotina</taxon>
        <taxon>Sordariomycetes</taxon>
        <taxon>Hypocreomycetidae</taxon>
        <taxon>Glomerellales</taxon>
        <taxon>Plectosphaerellaceae</taxon>
        <taxon>Verticillium</taxon>
    </lineage>
</organism>
<feature type="transmembrane region" description="Helical" evidence="2">
    <location>
        <begin position="262"/>
        <end position="281"/>
    </location>
</feature>